<evidence type="ECO:0000259" key="7">
    <source>
        <dbReference type="Pfam" id="PF04542"/>
    </source>
</evidence>
<evidence type="ECO:0000259" key="8">
    <source>
        <dbReference type="Pfam" id="PF08281"/>
    </source>
</evidence>
<organism evidence="9 10">
    <name type="scientific">Hoylesella marshii DSM 16973 = JCM 13450</name>
    <dbReference type="NCBI Taxonomy" id="862515"/>
    <lineage>
        <taxon>Bacteria</taxon>
        <taxon>Pseudomonadati</taxon>
        <taxon>Bacteroidota</taxon>
        <taxon>Bacteroidia</taxon>
        <taxon>Bacteroidales</taxon>
        <taxon>Prevotellaceae</taxon>
        <taxon>Hoylesella</taxon>
    </lineage>
</organism>
<dbReference type="STRING" id="862515.HMPREF0658_1563"/>
<dbReference type="OrthoDB" id="670026at2"/>
<dbReference type="InterPro" id="IPR013324">
    <property type="entry name" value="RNA_pol_sigma_r3/r4-like"/>
</dbReference>
<evidence type="ECO:0000256" key="6">
    <source>
        <dbReference type="SAM" id="MobiDB-lite"/>
    </source>
</evidence>
<feature type="compositionally biased region" description="Basic and acidic residues" evidence="6">
    <location>
        <begin position="78"/>
        <end position="87"/>
    </location>
</feature>
<dbReference type="InterPro" id="IPR036388">
    <property type="entry name" value="WH-like_DNA-bd_sf"/>
</dbReference>
<accession>E0NTR0</accession>
<evidence type="ECO:0000313" key="10">
    <source>
        <dbReference type="Proteomes" id="UP000004394"/>
    </source>
</evidence>
<dbReference type="PANTHER" id="PTHR43133">
    <property type="entry name" value="RNA POLYMERASE ECF-TYPE SIGMA FACTO"/>
    <property type="match status" value="1"/>
</dbReference>
<feature type="domain" description="RNA polymerase sigma factor 70 region 4 type 2" evidence="8">
    <location>
        <begin position="106"/>
        <end position="156"/>
    </location>
</feature>
<feature type="region of interest" description="Disordered" evidence="6">
    <location>
        <begin position="78"/>
        <end position="101"/>
    </location>
</feature>
<dbReference type="SUPFAM" id="SSF88946">
    <property type="entry name" value="Sigma2 domain of RNA polymerase sigma factors"/>
    <property type="match status" value="1"/>
</dbReference>
<proteinExistence type="inferred from homology"/>
<dbReference type="Gene3D" id="1.10.10.10">
    <property type="entry name" value="Winged helix-like DNA-binding domain superfamily/Winged helix DNA-binding domain"/>
    <property type="match status" value="1"/>
</dbReference>
<dbReference type="PANTHER" id="PTHR43133:SF8">
    <property type="entry name" value="RNA POLYMERASE SIGMA FACTOR HI_1459-RELATED"/>
    <property type="match status" value="1"/>
</dbReference>
<dbReference type="Pfam" id="PF08281">
    <property type="entry name" value="Sigma70_r4_2"/>
    <property type="match status" value="1"/>
</dbReference>
<dbReference type="HOGENOM" id="CLU_047691_4_4_10"/>
<dbReference type="GO" id="GO:0006352">
    <property type="term" value="P:DNA-templated transcription initiation"/>
    <property type="evidence" value="ECO:0007669"/>
    <property type="project" value="InterPro"/>
</dbReference>
<dbReference type="BioCyc" id="PMAR862515-HMP:GMOO-1587-MONOMER"/>
<comment type="caution">
    <text evidence="9">The sequence shown here is derived from an EMBL/GenBank/DDBJ whole genome shotgun (WGS) entry which is preliminary data.</text>
</comment>
<dbReference type="Pfam" id="PF04542">
    <property type="entry name" value="Sigma70_r2"/>
    <property type="match status" value="1"/>
</dbReference>
<keyword evidence="3" id="KW-0731">Sigma factor</keyword>
<dbReference type="RefSeq" id="WP_006949722.1">
    <property type="nucleotide sequence ID" value="NZ_BAJI01000002.1"/>
</dbReference>
<feature type="domain" description="RNA polymerase sigma-70 region 2" evidence="7">
    <location>
        <begin position="14"/>
        <end position="75"/>
    </location>
</feature>
<dbReference type="Proteomes" id="UP000004394">
    <property type="component" value="Unassembled WGS sequence"/>
</dbReference>
<keyword evidence="2" id="KW-0805">Transcription regulation</keyword>
<evidence type="ECO:0000256" key="3">
    <source>
        <dbReference type="ARBA" id="ARBA00023082"/>
    </source>
</evidence>
<evidence type="ECO:0000256" key="2">
    <source>
        <dbReference type="ARBA" id="ARBA00023015"/>
    </source>
</evidence>
<gene>
    <name evidence="9" type="ORF">HMPREF0658_1563</name>
</gene>
<dbReference type="InterPro" id="IPR013325">
    <property type="entry name" value="RNA_pol_sigma_r2"/>
</dbReference>
<evidence type="ECO:0000256" key="1">
    <source>
        <dbReference type="ARBA" id="ARBA00010641"/>
    </source>
</evidence>
<dbReference type="InterPro" id="IPR039425">
    <property type="entry name" value="RNA_pol_sigma-70-like"/>
</dbReference>
<dbReference type="InterPro" id="IPR007627">
    <property type="entry name" value="RNA_pol_sigma70_r2"/>
</dbReference>
<evidence type="ECO:0000256" key="5">
    <source>
        <dbReference type="ARBA" id="ARBA00023163"/>
    </source>
</evidence>
<dbReference type="GO" id="GO:0016987">
    <property type="term" value="F:sigma factor activity"/>
    <property type="evidence" value="ECO:0007669"/>
    <property type="project" value="UniProtKB-KW"/>
</dbReference>
<dbReference type="GO" id="GO:0003677">
    <property type="term" value="F:DNA binding"/>
    <property type="evidence" value="ECO:0007669"/>
    <property type="project" value="UniProtKB-KW"/>
</dbReference>
<name>E0NTR0_9BACT</name>
<protein>
    <submittedName>
        <fullName evidence="9">Sigma-70 region 2</fullName>
    </submittedName>
</protein>
<dbReference type="SUPFAM" id="SSF88659">
    <property type="entry name" value="Sigma3 and sigma4 domains of RNA polymerase sigma factors"/>
    <property type="match status" value="1"/>
</dbReference>
<dbReference type="InterPro" id="IPR013249">
    <property type="entry name" value="RNA_pol_sigma70_r4_t2"/>
</dbReference>
<feature type="compositionally biased region" description="Polar residues" evidence="6">
    <location>
        <begin position="90"/>
        <end position="101"/>
    </location>
</feature>
<evidence type="ECO:0000313" key="9">
    <source>
        <dbReference type="EMBL" id="EFM01443.1"/>
    </source>
</evidence>
<dbReference type="CDD" id="cd06171">
    <property type="entry name" value="Sigma70_r4"/>
    <property type="match status" value="1"/>
</dbReference>
<keyword evidence="10" id="KW-1185">Reference proteome</keyword>
<dbReference type="eggNOG" id="COG1595">
    <property type="taxonomic scope" value="Bacteria"/>
</dbReference>
<keyword evidence="4" id="KW-0238">DNA-binding</keyword>
<evidence type="ECO:0000256" key="4">
    <source>
        <dbReference type="ARBA" id="ARBA00023125"/>
    </source>
</evidence>
<dbReference type="NCBIfam" id="TIGR02937">
    <property type="entry name" value="sigma70-ECF"/>
    <property type="match status" value="1"/>
</dbReference>
<dbReference type="Gene3D" id="1.10.1740.10">
    <property type="match status" value="1"/>
</dbReference>
<sequence length="170" mass="19884">MKPISFRNDVLPLKNQLFRLALRITLNHAEAEDIVQDTLIKVWSKRDSWHEIESIEAFSLTICRHLSLDRIKRQSHHNESLDSRHISEPAASSNPYDQTSQRDSIELVRQLINALPEKQRSCIQLRDFEGKSYKEIAQTLEISEEQVKISIFRARQVIKNKFQQADDYGL</sequence>
<keyword evidence="5" id="KW-0804">Transcription</keyword>
<comment type="similarity">
    <text evidence="1">Belongs to the sigma-70 factor family. ECF subfamily.</text>
</comment>
<dbReference type="InterPro" id="IPR014284">
    <property type="entry name" value="RNA_pol_sigma-70_dom"/>
</dbReference>
<reference evidence="9" key="1">
    <citation type="submission" date="2010-07" db="EMBL/GenBank/DDBJ databases">
        <authorList>
            <person name="Muzny D."/>
            <person name="Qin X."/>
            <person name="Deng J."/>
            <person name="Jiang H."/>
            <person name="Liu Y."/>
            <person name="Qu J."/>
            <person name="Song X.-Z."/>
            <person name="Zhang L."/>
            <person name="Thornton R."/>
            <person name="Coyle M."/>
            <person name="Francisco L."/>
            <person name="Jackson L."/>
            <person name="Javaid M."/>
            <person name="Korchina V."/>
            <person name="Kovar C."/>
            <person name="Mata R."/>
            <person name="Mathew T."/>
            <person name="Ngo R."/>
            <person name="Nguyen L."/>
            <person name="Nguyen N."/>
            <person name="Okwuonu G."/>
            <person name="Ongeri F."/>
            <person name="Pham C."/>
            <person name="Simmons D."/>
            <person name="Wilczek-Boney K."/>
            <person name="Hale W."/>
            <person name="Jakkamsetti A."/>
            <person name="Pham P."/>
            <person name="Ruth R."/>
            <person name="San Lucas F."/>
            <person name="Warren J."/>
            <person name="Zhang J."/>
            <person name="Zhao Z."/>
            <person name="Zhou C."/>
            <person name="Zhu D."/>
            <person name="Lee S."/>
            <person name="Bess C."/>
            <person name="Blankenburg K."/>
            <person name="Forbes L."/>
            <person name="Fu Q."/>
            <person name="Gubbala S."/>
            <person name="Hirani K."/>
            <person name="Jayaseelan J.C."/>
            <person name="Lara F."/>
            <person name="Munidasa M."/>
            <person name="Palculict T."/>
            <person name="Patil S."/>
            <person name="Pu L.-L."/>
            <person name="Saada N."/>
            <person name="Tang L."/>
            <person name="Weissenberger G."/>
            <person name="Zhu Y."/>
            <person name="Hemphill L."/>
            <person name="Shang Y."/>
            <person name="Youmans B."/>
            <person name="Ayvaz T."/>
            <person name="Ross M."/>
            <person name="Santibanez J."/>
            <person name="Aqrawi P."/>
            <person name="Gross S."/>
            <person name="Joshi V."/>
            <person name="Fowler G."/>
            <person name="Nazareth L."/>
            <person name="Reid J."/>
            <person name="Worley K."/>
            <person name="Petrosino J."/>
            <person name="Highlander S."/>
            <person name="Gibbs R."/>
        </authorList>
    </citation>
    <scope>NUCLEOTIDE SEQUENCE [LARGE SCALE GENOMIC DNA]</scope>
    <source>
        <strain evidence="9">DSM 16973</strain>
    </source>
</reference>
<dbReference type="EMBL" id="AEEI01000050">
    <property type="protein sequence ID" value="EFM01443.1"/>
    <property type="molecule type" value="Genomic_DNA"/>
</dbReference>
<dbReference type="AlphaFoldDB" id="E0NTR0"/>